<dbReference type="InterPro" id="IPR000845">
    <property type="entry name" value="Nucleoside_phosphorylase_d"/>
</dbReference>
<accession>A0AA37L4D3</accession>
<dbReference type="AlphaFoldDB" id="A0AA37L4D3"/>
<dbReference type="PANTHER" id="PTHR46082">
    <property type="entry name" value="ATP/GTP-BINDING PROTEIN-RELATED"/>
    <property type="match status" value="1"/>
</dbReference>
<dbReference type="GO" id="GO:0009116">
    <property type="term" value="P:nucleoside metabolic process"/>
    <property type="evidence" value="ECO:0007669"/>
    <property type="project" value="InterPro"/>
</dbReference>
<dbReference type="GO" id="GO:0003824">
    <property type="term" value="F:catalytic activity"/>
    <property type="evidence" value="ECO:0007669"/>
    <property type="project" value="InterPro"/>
</dbReference>
<keyword evidence="3" id="KW-1185">Reference proteome</keyword>
<comment type="caution">
    <text evidence="2">The sequence shown here is derived from an EMBL/GenBank/DDBJ whole genome shotgun (WGS) entry which is preliminary data.</text>
</comment>
<dbReference type="Proteomes" id="UP001055115">
    <property type="component" value="Unassembled WGS sequence"/>
</dbReference>
<proteinExistence type="predicted"/>
<dbReference type="SUPFAM" id="SSF53167">
    <property type="entry name" value="Purine and uridine phosphorylases"/>
    <property type="match status" value="1"/>
</dbReference>
<organism evidence="2 3">
    <name type="scientific">Colletotrichum spaethianum</name>
    <dbReference type="NCBI Taxonomy" id="700344"/>
    <lineage>
        <taxon>Eukaryota</taxon>
        <taxon>Fungi</taxon>
        <taxon>Dikarya</taxon>
        <taxon>Ascomycota</taxon>
        <taxon>Pezizomycotina</taxon>
        <taxon>Sordariomycetes</taxon>
        <taxon>Hypocreomycetidae</taxon>
        <taxon>Glomerellales</taxon>
        <taxon>Glomerellaceae</taxon>
        <taxon>Colletotrichum</taxon>
        <taxon>Colletotrichum spaethianum species complex</taxon>
    </lineage>
</organism>
<evidence type="ECO:0000259" key="1">
    <source>
        <dbReference type="Pfam" id="PF01048"/>
    </source>
</evidence>
<evidence type="ECO:0000313" key="2">
    <source>
        <dbReference type="EMBL" id="GKT41642.1"/>
    </source>
</evidence>
<feature type="domain" description="Nucleoside phosphorylase" evidence="1">
    <location>
        <begin position="9"/>
        <end position="234"/>
    </location>
</feature>
<protein>
    <recommendedName>
        <fullName evidence="1">Nucleoside phosphorylase domain-containing protein</fullName>
    </recommendedName>
</protein>
<dbReference type="InterPro" id="IPR053137">
    <property type="entry name" value="NLR-like"/>
</dbReference>
<sequence length="255" mass="27580">MSDPQNYTVGWICAIPTEFAAARAFLDEQHPGPDAIAQHDNNTYALGSMGKHNVVIAVMPKKEYGIAAAATVARDMVHSFPNVRIGLMVGVGGGAPSPQYDFRLGDVVVGSRGAGNGGVIQYDYGKSIQNQLFVETGSLNQPPPALLNAVAGLETDYMMEGSELNVKVMKDAEMRDKLSRERGVLCFEMEAAGLMNHFPCLVVRGICDYSDSHKNKQWQGFAAMTAAAYAKDLLRQILPDRINAEKKIKDVLGSS</sequence>
<evidence type="ECO:0000313" key="3">
    <source>
        <dbReference type="Proteomes" id="UP001055115"/>
    </source>
</evidence>
<dbReference type="EMBL" id="BQXU01000003">
    <property type="protein sequence ID" value="GKT41642.1"/>
    <property type="molecule type" value="Genomic_DNA"/>
</dbReference>
<name>A0AA37L4D3_9PEZI</name>
<dbReference type="GeneID" id="73322625"/>
<gene>
    <name evidence="2" type="ORF">ColSpa_01823</name>
</gene>
<dbReference type="Pfam" id="PF01048">
    <property type="entry name" value="PNP_UDP_1"/>
    <property type="match status" value="1"/>
</dbReference>
<dbReference type="InterPro" id="IPR035994">
    <property type="entry name" value="Nucleoside_phosphorylase_sf"/>
</dbReference>
<reference evidence="2 3" key="1">
    <citation type="submission" date="2022-03" db="EMBL/GenBank/DDBJ databases">
        <title>Genome data of Colletotrichum spp.</title>
        <authorList>
            <person name="Utami Y.D."/>
            <person name="Hiruma K."/>
        </authorList>
    </citation>
    <scope>NUCLEOTIDE SEQUENCE [LARGE SCALE GENOMIC DNA]</scope>
    <source>
        <strain evidence="2 3">MAFF 239500</strain>
    </source>
</reference>
<dbReference type="RefSeq" id="XP_049123992.1">
    <property type="nucleotide sequence ID" value="XM_049268035.1"/>
</dbReference>
<dbReference type="Gene3D" id="3.40.50.1580">
    <property type="entry name" value="Nucleoside phosphorylase domain"/>
    <property type="match status" value="1"/>
</dbReference>
<dbReference type="PANTHER" id="PTHR46082:SF11">
    <property type="entry name" value="AAA+ ATPASE DOMAIN-CONTAINING PROTEIN-RELATED"/>
    <property type="match status" value="1"/>
</dbReference>